<dbReference type="RefSeq" id="WP_277867198.1">
    <property type="nucleotide sequence ID" value="NZ_JAKKUT010000002.1"/>
</dbReference>
<reference evidence="11" key="1">
    <citation type="journal article" date="2022" name="Genome Biol. Evol.">
        <title>A New Gene Family Diagnostic for Intracellular Biomineralization of Amorphous Ca Carbonates by Cyanobacteria.</title>
        <authorList>
            <person name="Benzerara K."/>
            <person name="Duprat E."/>
            <person name="Bitard-Feildel T."/>
            <person name="Caumes G."/>
            <person name="Cassier-Chauvat C."/>
            <person name="Chauvat F."/>
            <person name="Dezi M."/>
            <person name="Diop S.I."/>
            <person name="Gaschignard G."/>
            <person name="Gorgen S."/>
            <person name="Gugger M."/>
            <person name="Lopez-Garcia P."/>
            <person name="Millet M."/>
            <person name="Skouri-Panet F."/>
            <person name="Moreira D."/>
            <person name="Callebaut I."/>
        </authorList>
    </citation>
    <scope>NUCLEOTIDE SEQUENCE</scope>
    <source>
        <strain evidence="11">G9</strain>
    </source>
</reference>
<dbReference type="PANTHER" id="PTHR33650:SF2">
    <property type="entry name" value="CHLOROPLAST ENVELOPE MEMBRANE PROTEIN"/>
    <property type="match status" value="1"/>
</dbReference>
<keyword evidence="6" id="KW-0375">Hydrogen ion transport</keyword>
<evidence type="ECO:0000256" key="5">
    <source>
        <dbReference type="ARBA" id="ARBA00022692"/>
    </source>
</evidence>
<comment type="subcellular location">
    <subcellularLocation>
        <location evidence="1">Membrane</location>
        <topology evidence="1">Multi-pass membrane protein</topology>
    </subcellularLocation>
</comment>
<comment type="caution">
    <text evidence="11">The sequence shown here is derived from an EMBL/GenBank/DDBJ whole genome shotgun (WGS) entry which is preliminary data.</text>
</comment>
<feature type="transmembrane region" description="Helical" evidence="10">
    <location>
        <begin position="294"/>
        <end position="311"/>
    </location>
</feature>
<evidence type="ECO:0000313" key="12">
    <source>
        <dbReference type="Proteomes" id="UP001154265"/>
    </source>
</evidence>
<dbReference type="InterPro" id="IPR004282">
    <property type="entry name" value="CemA"/>
</dbReference>
<evidence type="ECO:0000256" key="9">
    <source>
        <dbReference type="ARBA" id="ARBA00023136"/>
    </source>
</evidence>
<name>A0ABT6F0K4_9SYNE</name>
<evidence type="ECO:0000256" key="6">
    <source>
        <dbReference type="ARBA" id="ARBA00022781"/>
    </source>
</evidence>
<feature type="transmembrane region" description="Helical" evidence="10">
    <location>
        <begin position="332"/>
        <end position="351"/>
    </location>
</feature>
<dbReference type="Proteomes" id="UP001154265">
    <property type="component" value="Unassembled WGS sequence"/>
</dbReference>
<evidence type="ECO:0000256" key="3">
    <source>
        <dbReference type="ARBA" id="ARBA00022475"/>
    </source>
</evidence>
<evidence type="ECO:0000256" key="8">
    <source>
        <dbReference type="ARBA" id="ARBA00023065"/>
    </source>
</evidence>
<organism evidence="11 12">
    <name type="scientific">Candidatus Synechococcus calcipolaris G9</name>
    <dbReference type="NCBI Taxonomy" id="1497997"/>
    <lineage>
        <taxon>Bacteria</taxon>
        <taxon>Bacillati</taxon>
        <taxon>Cyanobacteriota</taxon>
        <taxon>Cyanophyceae</taxon>
        <taxon>Synechococcales</taxon>
        <taxon>Synechococcaceae</taxon>
        <taxon>Synechococcus</taxon>
    </lineage>
</organism>
<evidence type="ECO:0008006" key="13">
    <source>
        <dbReference type="Google" id="ProtNLM"/>
    </source>
</evidence>
<dbReference type="EMBL" id="JAKKUT010000002">
    <property type="protein sequence ID" value="MDG2991328.1"/>
    <property type="molecule type" value="Genomic_DNA"/>
</dbReference>
<sequence>MLNRWFSQWQLRALEKAYQGAIALKEIEDKYFNGEPVAYDAQMGQTVSDYLQSRVEQQLTKIHFNLNQFKLSGWLQNTTNDPHESEILAKLGLIEMVIAKYRQPQPTPEIDPPPAISTPVPTAASSEPVIITDPISKSSQIIPMGQKQNSQRLFGSFLDRAAQIRRELNPEYEQDMVRELRSLRKQQTIAIRWLILLVAVPLIVQITTRNLIFEPLLDAYWNRSPNPAEIVANAEISEEFLHEFSNYKDSLEIAQLLGITPNLAPEKREELLRERATELFQEAGYRTLDGLKNIFADLLGLASFVLLVYLGRKELIVVRQFISRTFLGLNDATKIFLIILITDLFVGYHSPEGWDVVLGGLYRHFGLVENHTAINAFIATVPVFMDSWFKFWVFNYLTRSSPSSVAIYEKMNQ</sequence>
<evidence type="ECO:0000256" key="1">
    <source>
        <dbReference type="ARBA" id="ARBA00004141"/>
    </source>
</evidence>
<reference evidence="11" key="2">
    <citation type="submission" date="2022-01" db="EMBL/GenBank/DDBJ databases">
        <authorList>
            <person name="Zivanovic Y."/>
            <person name="Moreira D."/>
            <person name="Lopez-Garcia P."/>
        </authorList>
    </citation>
    <scope>NUCLEOTIDE SEQUENCE</scope>
    <source>
        <strain evidence="11">G9</strain>
    </source>
</reference>
<keyword evidence="9 10" id="KW-0472">Membrane</keyword>
<evidence type="ECO:0000313" key="11">
    <source>
        <dbReference type="EMBL" id="MDG2991328.1"/>
    </source>
</evidence>
<accession>A0ABT6F0K4</accession>
<keyword evidence="8" id="KW-0406">Ion transport</keyword>
<evidence type="ECO:0000256" key="7">
    <source>
        <dbReference type="ARBA" id="ARBA00022989"/>
    </source>
</evidence>
<evidence type="ECO:0000256" key="2">
    <source>
        <dbReference type="ARBA" id="ARBA00022448"/>
    </source>
</evidence>
<feature type="transmembrane region" description="Helical" evidence="10">
    <location>
        <begin position="189"/>
        <end position="208"/>
    </location>
</feature>
<evidence type="ECO:0000256" key="10">
    <source>
        <dbReference type="SAM" id="Phobius"/>
    </source>
</evidence>
<evidence type="ECO:0000256" key="4">
    <source>
        <dbReference type="ARBA" id="ARBA00022519"/>
    </source>
</evidence>
<keyword evidence="5 10" id="KW-0812">Transmembrane</keyword>
<proteinExistence type="predicted"/>
<keyword evidence="7 10" id="KW-1133">Transmembrane helix</keyword>
<feature type="transmembrane region" description="Helical" evidence="10">
    <location>
        <begin position="371"/>
        <end position="389"/>
    </location>
</feature>
<keyword evidence="2" id="KW-0813">Transport</keyword>
<keyword evidence="12" id="KW-1185">Reference proteome</keyword>
<dbReference type="PANTHER" id="PTHR33650">
    <property type="entry name" value="CHLOROPLAST ENVELOPE MEMBRANE PROTEIN-RELATED"/>
    <property type="match status" value="1"/>
</dbReference>
<gene>
    <name evidence="11" type="ORF">L3556_10360</name>
</gene>
<keyword evidence="4" id="KW-0997">Cell inner membrane</keyword>
<keyword evidence="3" id="KW-1003">Cell membrane</keyword>
<dbReference type="Pfam" id="PF03040">
    <property type="entry name" value="CemA"/>
    <property type="match status" value="1"/>
</dbReference>
<protein>
    <recommendedName>
        <fullName evidence="13">Proton extrusion protein PcxA</fullName>
    </recommendedName>
</protein>